<evidence type="ECO:0000256" key="1">
    <source>
        <dbReference type="SAM" id="Phobius"/>
    </source>
</evidence>
<name>A0ABD3ET18_9STRA</name>
<keyword evidence="2" id="KW-0732">Signal</keyword>
<keyword evidence="1" id="KW-1133">Transmembrane helix</keyword>
<feature type="transmembrane region" description="Helical" evidence="1">
    <location>
        <begin position="46"/>
        <end position="67"/>
    </location>
</feature>
<dbReference type="Gene3D" id="3.80.10.10">
    <property type="entry name" value="Ribonuclease Inhibitor"/>
    <property type="match status" value="1"/>
</dbReference>
<evidence type="ECO:0000259" key="3">
    <source>
        <dbReference type="Pfam" id="PF26605"/>
    </source>
</evidence>
<dbReference type="InterPro" id="IPR032675">
    <property type="entry name" value="LRR_dom_sf"/>
</dbReference>
<keyword evidence="1" id="KW-0472">Membrane</keyword>
<feature type="domain" description="WLGC" evidence="3">
    <location>
        <begin position="608"/>
        <end position="672"/>
    </location>
</feature>
<gene>
    <name evidence="4" type="ORF">V7S43_017435</name>
</gene>
<feature type="transmembrane region" description="Helical" evidence="1">
    <location>
        <begin position="155"/>
        <end position="174"/>
    </location>
</feature>
<proteinExistence type="predicted"/>
<feature type="transmembrane region" description="Helical" evidence="1">
    <location>
        <begin position="181"/>
        <end position="204"/>
    </location>
</feature>
<dbReference type="Proteomes" id="UP001632037">
    <property type="component" value="Unassembled WGS sequence"/>
</dbReference>
<keyword evidence="5" id="KW-1185">Reference proteome</keyword>
<dbReference type="Pfam" id="PF26605">
    <property type="entry name" value="WLGC"/>
    <property type="match status" value="1"/>
</dbReference>
<evidence type="ECO:0000313" key="4">
    <source>
        <dbReference type="EMBL" id="KAL3657632.1"/>
    </source>
</evidence>
<organism evidence="4 5">
    <name type="scientific">Phytophthora oleae</name>
    <dbReference type="NCBI Taxonomy" id="2107226"/>
    <lineage>
        <taxon>Eukaryota</taxon>
        <taxon>Sar</taxon>
        <taxon>Stramenopiles</taxon>
        <taxon>Oomycota</taxon>
        <taxon>Peronosporomycetes</taxon>
        <taxon>Peronosporales</taxon>
        <taxon>Peronosporaceae</taxon>
        <taxon>Phytophthora</taxon>
    </lineage>
</organism>
<feature type="signal peptide" evidence="2">
    <location>
        <begin position="1"/>
        <end position="23"/>
    </location>
</feature>
<dbReference type="EMBL" id="JBIMZQ010000062">
    <property type="protein sequence ID" value="KAL3657632.1"/>
    <property type="molecule type" value="Genomic_DNA"/>
</dbReference>
<dbReference type="AlphaFoldDB" id="A0ABD3ET18"/>
<comment type="caution">
    <text evidence="4">The sequence shown here is derived from an EMBL/GenBank/DDBJ whole genome shotgun (WGS) entry which is preliminary data.</text>
</comment>
<evidence type="ECO:0000313" key="5">
    <source>
        <dbReference type="Proteomes" id="UP001632037"/>
    </source>
</evidence>
<keyword evidence="1" id="KW-0812">Transmembrane</keyword>
<feature type="chain" id="PRO_5044885438" description="WLGC domain-containing protein" evidence="2">
    <location>
        <begin position="24"/>
        <end position="676"/>
    </location>
</feature>
<dbReference type="InterPro" id="IPR058256">
    <property type="entry name" value="WLGC"/>
</dbReference>
<accession>A0ABD3ET18</accession>
<reference evidence="4 5" key="1">
    <citation type="submission" date="2024-09" db="EMBL/GenBank/DDBJ databases">
        <title>Genome sequencing and assembly of Phytophthora oleae, isolate VK10A, causative agent of rot of olive drupes.</title>
        <authorList>
            <person name="Conti Taguali S."/>
            <person name="Riolo M."/>
            <person name="La Spada F."/>
            <person name="Cacciola S.O."/>
            <person name="Dionisio G."/>
        </authorList>
    </citation>
    <scope>NUCLEOTIDE SEQUENCE [LARGE SCALE GENOMIC DNA]</scope>
    <source>
        <strain evidence="4 5">VK10A</strain>
    </source>
</reference>
<sequence>MVLVSIAWTVWLIVLTVAPNQTANYLMGTTEFDDGNFWLIIDPEPVFMVVSVLSLAALLTAYVDVVLKMTVRRNAKCTTTFIYRVIVSKLYRMSNTVSPRLRLAKRSVELWNEFNNIEGRRRRLFNAVHKSLDLAVQIAALYRLLEDGVPTYLCYIYACLVAANSLCFAALILFPDRHSAFFEIFIDTTFDMIFAVAWPIWWLWYSYDDFDFDRPKALLNLSMYPSSWFERQARRVANSTEVAMFMFSFDALRMKSGLDLTLRMAMNFSFCHRLSRVVEFMILRRKRELSAKRAPIAESKQLHIRRPVALVFIFTCFGVVVHTDQSILFSDMVCAPYPECTAYAYRWSKTEDCPCRALIDADEAPRTYAEWNNPADATELVRKLTKTGDLRVLEVINRHLVTFPDELRRCTGLQSITLMYSDIQVIPDWLAQFTTLEYLSIEGRSMDTNLITMPDNLFDRMKSLTLLHFGAHHLLRKIPILTGPINLNILSVALLLSLREIPSLVALHKLKRVLISGDTSLVRIPDLSPIAHLPTFVVVDTPACCNGYIGACDPSHYLCGSNASCLDKADPENQPNAVTKGLLNTIAIETCQIPGTAADFLLLPSKEDIDTCNGVVYKKCYQGNTPGMCYSSRMQVVACQTVVLHEEVRRREIQDGIGLPCDPTVEKWLGCEASVL</sequence>
<protein>
    <recommendedName>
        <fullName evidence="3">WLGC domain-containing protein</fullName>
    </recommendedName>
</protein>
<evidence type="ECO:0000256" key="2">
    <source>
        <dbReference type="SAM" id="SignalP"/>
    </source>
</evidence>
<dbReference type="SUPFAM" id="SSF52058">
    <property type="entry name" value="L domain-like"/>
    <property type="match status" value="1"/>
</dbReference>
<feature type="transmembrane region" description="Helical" evidence="1">
    <location>
        <begin position="304"/>
        <end position="322"/>
    </location>
</feature>